<reference evidence="2 3" key="2">
    <citation type="submission" date="2016-08" db="EMBL/GenBank/DDBJ databases">
        <title>Pervasive Adenine N6-methylation of Active Genes in Fungi.</title>
        <authorList>
            <consortium name="DOE Joint Genome Institute"/>
            <person name="Mondo S.J."/>
            <person name="Dannebaum R.O."/>
            <person name="Kuo R.C."/>
            <person name="Labutti K."/>
            <person name="Haridas S."/>
            <person name="Kuo A."/>
            <person name="Salamov A."/>
            <person name="Ahrendt S.R."/>
            <person name="Lipzen A."/>
            <person name="Sullivan W."/>
            <person name="Andreopoulos W.B."/>
            <person name="Clum A."/>
            <person name="Lindquist E."/>
            <person name="Daum C."/>
            <person name="Ramamoorthy G.K."/>
            <person name="Gryganskyi A."/>
            <person name="Culley D."/>
            <person name="Magnuson J.K."/>
            <person name="James T.Y."/>
            <person name="O'Malley M.A."/>
            <person name="Stajich J.E."/>
            <person name="Spatafora J.W."/>
            <person name="Visel A."/>
            <person name="Grigoriev I.V."/>
        </authorList>
    </citation>
    <scope>NUCLEOTIDE SEQUENCE [LARGE SCALE GENOMIC DNA]</scope>
    <source>
        <strain evidence="2 3">S4</strain>
    </source>
</reference>
<reference evidence="2 3" key="1">
    <citation type="submission" date="2016-08" db="EMBL/GenBank/DDBJ databases">
        <title>A Parts List for Fungal Cellulosomes Revealed by Comparative Genomics.</title>
        <authorList>
            <consortium name="DOE Joint Genome Institute"/>
            <person name="Haitjema C.H."/>
            <person name="Gilmore S.P."/>
            <person name="Henske J.K."/>
            <person name="Solomon K.V."/>
            <person name="De Groot R."/>
            <person name="Kuo A."/>
            <person name="Mondo S.J."/>
            <person name="Salamov A.A."/>
            <person name="Labutti K."/>
            <person name="Zhao Z."/>
            <person name="Chiniquy J."/>
            <person name="Barry K."/>
            <person name="Brewer H.M."/>
            <person name="Purvine S.O."/>
            <person name="Wright A.T."/>
            <person name="Boxma B."/>
            <person name="Van Alen T."/>
            <person name="Hackstein J.H."/>
            <person name="Baker S.E."/>
            <person name="Grigoriev I.V."/>
            <person name="O'Malley M.A."/>
        </authorList>
    </citation>
    <scope>NUCLEOTIDE SEQUENCE [LARGE SCALE GENOMIC DNA]</scope>
    <source>
        <strain evidence="2 3">S4</strain>
    </source>
</reference>
<keyword evidence="1" id="KW-0812">Transmembrane</keyword>
<dbReference type="OrthoDB" id="10620654at2759"/>
<name>A0A1Y1WSM2_9FUNG</name>
<evidence type="ECO:0000256" key="1">
    <source>
        <dbReference type="SAM" id="Phobius"/>
    </source>
</evidence>
<sequence>MGFNYNDTFSYIDARNYYKSQVKECQTDSECSEGTSCYGNNCIFNGYCLLDKMETCSLSKSHKTLCYFNDYECKNKYNDQGIECLKNEDCLTNQCLNKTCSGQVYEFYIGNNKARYGFDIGENCNRNSDCLSNNCQDKKCGSYYMFDVGSMILFFTIFIAIVVLTYLLVVYCCNKCNGGKEEEIENKNKNKNKNKKMVSINKE</sequence>
<keyword evidence="1" id="KW-0472">Membrane</keyword>
<proteinExistence type="predicted"/>
<dbReference type="EMBL" id="MCFG01000293">
    <property type="protein sequence ID" value="ORX76540.1"/>
    <property type="molecule type" value="Genomic_DNA"/>
</dbReference>
<keyword evidence="3" id="KW-1185">Reference proteome</keyword>
<keyword evidence="1" id="KW-1133">Transmembrane helix</keyword>
<comment type="caution">
    <text evidence="2">The sequence shown here is derived from an EMBL/GenBank/DDBJ whole genome shotgun (WGS) entry which is preliminary data.</text>
</comment>
<dbReference type="AlphaFoldDB" id="A0A1Y1WSM2"/>
<accession>A0A1Y1WSM2</accession>
<evidence type="ECO:0000313" key="2">
    <source>
        <dbReference type="EMBL" id="ORX76540.1"/>
    </source>
</evidence>
<gene>
    <name evidence="2" type="ORF">BCR32DRAFT_75907</name>
</gene>
<dbReference type="Proteomes" id="UP000193944">
    <property type="component" value="Unassembled WGS sequence"/>
</dbReference>
<feature type="transmembrane region" description="Helical" evidence="1">
    <location>
        <begin position="148"/>
        <end position="171"/>
    </location>
</feature>
<organism evidence="2 3">
    <name type="scientific">Anaeromyces robustus</name>
    <dbReference type="NCBI Taxonomy" id="1754192"/>
    <lineage>
        <taxon>Eukaryota</taxon>
        <taxon>Fungi</taxon>
        <taxon>Fungi incertae sedis</taxon>
        <taxon>Chytridiomycota</taxon>
        <taxon>Chytridiomycota incertae sedis</taxon>
        <taxon>Neocallimastigomycetes</taxon>
        <taxon>Neocallimastigales</taxon>
        <taxon>Neocallimastigaceae</taxon>
        <taxon>Anaeromyces</taxon>
    </lineage>
</organism>
<evidence type="ECO:0000313" key="3">
    <source>
        <dbReference type="Proteomes" id="UP000193944"/>
    </source>
</evidence>
<protein>
    <submittedName>
        <fullName evidence="2">Uncharacterized protein</fullName>
    </submittedName>
</protein>